<feature type="compositionally biased region" description="Acidic residues" evidence="6">
    <location>
        <begin position="25"/>
        <end position="35"/>
    </location>
</feature>
<keyword evidence="8" id="KW-1185">Reference proteome</keyword>
<dbReference type="PANTHER" id="PTHR13267:SF3">
    <property type="entry name" value="ZINC FINGER PROTEIN 277"/>
    <property type="match status" value="1"/>
</dbReference>
<name>A0A6J3LTV5_9PEZI</name>
<evidence type="ECO:0000313" key="8">
    <source>
        <dbReference type="Proteomes" id="UP000504637"/>
    </source>
</evidence>
<sequence>MQSLPHGWRMHNSTADVSGPPIPDAESEDGSDVEDVDIKPDSEGWEDLEEDTEEVAIQCLLCEEKFAKVDTMVNDHCRALHDFDLQEIRRKLNFYGTIRLVNYIRSEVLSGHGVPNVSSPEAWADDKFLQPALADDALLFSLDELEEPSQQDSA</sequence>
<keyword evidence="4" id="KW-0479">Metal-binding</keyword>
<proteinExistence type="predicted"/>
<dbReference type="RefSeq" id="XP_033455745.1">
    <property type="nucleotide sequence ID" value="XM_033608049.1"/>
</dbReference>
<evidence type="ECO:0000313" key="9">
    <source>
        <dbReference type="RefSeq" id="XP_033455745.1"/>
    </source>
</evidence>
<dbReference type="PANTHER" id="PTHR13267">
    <property type="entry name" value="ZINC FINGER PROTEIN 277"/>
    <property type="match status" value="1"/>
</dbReference>
<reference evidence="9" key="2">
    <citation type="submission" date="2020-04" db="EMBL/GenBank/DDBJ databases">
        <authorList>
            <consortium name="NCBI Genome Project"/>
        </authorList>
    </citation>
    <scope>NUCLEOTIDE SEQUENCE</scope>
    <source>
        <strain evidence="9">CBS 342.82</strain>
    </source>
</reference>
<dbReference type="EC" id="2.1.1.319" evidence="2"/>
<dbReference type="AlphaFoldDB" id="A0A6J3LTV5"/>
<organism evidence="9">
    <name type="scientific">Dissoconium aciculare CBS 342.82</name>
    <dbReference type="NCBI Taxonomy" id="1314786"/>
    <lineage>
        <taxon>Eukaryota</taxon>
        <taxon>Fungi</taxon>
        <taxon>Dikarya</taxon>
        <taxon>Ascomycota</taxon>
        <taxon>Pezizomycotina</taxon>
        <taxon>Dothideomycetes</taxon>
        <taxon>Dothideomycetidae</taxon>
        <taxon>Mycosphaerellales</taxon>
        <taxon>Dissoconiaceae</taxon>
        <taxon>Dissoconium</taxon>
    </lineage>
</organism>
<evidence type="ECO:0000256" key="3">
    <source>
        <dbReference type="ARBA" id="ARBA00022490"/>
    </source>
</evidence>
<dbReference type="GO" id="GO:0005737">
    <property type="term" value="C:cytoplasm"/>
    <property type="evidence" value="ECO:0007669"/>
    <property type="project" value="UniProtKB-SubCell"/>
</dbReference>
<reference evidence="9" key="1">
    <citation type="submission" date="2020-01" db="EMBL/GenBank/DDBJ databases">
        <authorList>
            <consortium name="DOE Joint Genome Institute"/>
            <person name="Haridas S."/>
            <person name="Albert R."/>
            <person name="Binder M."/>
            <person name="Bloem J."/>
            <person name="Labutti K."/>
            <person name="Salamov A."/>
            <person name="Andreopoulos B."/>
            <person name="Baker S.E."/>
            <person name="Barry K."/>
            <person name="Bills G."/>
            <person name="Bluhm B.H."/>
            <person name="Cannon C."/>
            <person name="Castanera R."/>
            <person name="Culley D.E."/>
            <person name="Daum C."/>
            <person name="Ezra D."/>
            <person name="Gonzalez J.B."/>
            <person name="Henrissat B."/>
            <person name="Kuo A."/>
            <person name="Liang C."/>
            <person name="Lipzen A."/>
            <person name="Lutzoni F."/>
            <person name="Magnuson J."/>
            <person name="Mondo S."/>
            <person name="Nolan M."/>
            <person name="Ohm R."/>
            <person name="Pangilinan J."/>
            <person name="Park H.-J."/>
            <person name="Ramirez L."/>
            <person name="Alfaro M."/>
            <person name="Sun H."/>
            <person name="Tritt A."/>
            <person name="Yoshinaga Y."/>
            <person name="Zwiers L.-H."/>
            <person name="Turgeon B.G."/>
            <person name="Goodwin S.B."/>
            <person name="Spatafora J.W."/>
            <person name="Crous P.W."/>
            <person name="Grigoriev I.V."/>
        </authorList>
    </citation>
    <scope>NUCLEOTIDE SEQUENCE</scope>
    <source>
        <strain evidence="9">CBS 342.82</strain>
    </source>
</reference>
<dbReference type="Pfam" id="PF21137">
    <property type="entry name" value="ANM3_C2H2_Zf"/>
    <property type="match status" value="1"/>
</dbReference>
<evidence type="ECO:0000256" key="1">
    <source>
        <dbReference type="ARBA" id="ARBA00004496"/>
    </source>
</evidence>
<protein>
    <recommendedName>
        <fullName evidence="2">type I protein arginine methyltransferase</fullName>
        <ecNumber evidence="2">2.1.1.319</ecNumber>
    </recommendedName>
</protein>
<dbReference type="Proteomes" id="UP000504637">
    <property type="component" value="Unplaced"/>
</dbReference>
<accession>A0A6J3LTV5</accession>
<dbReference type="GO" id="GO:0035242">
    <property type="term" value="F:protein-arginine omega-N asymmetric methyltransferase activity"/>
    <property type="evidence" value="ECO:0007669"/>
    <property type="project" value="UniProtKB-EC"/>
</dbReference>
<dbReference type="InterPro" id="IPR049482">
    <property type="entry name" value="ANM3-like_C2H2_Zf"/>
</dbReference>
<dbReference type="OrthoDB" id="7848332at2759"/>
<keyword evidence="3" id="KW-0963">Cytoplasm</keyword>
<dbReference type="InterPro" id="IPR036236">
    <property type="entry name" value="Znf_C2H2_sf"/>
</dbReference>
<dbReference type="InterPro" id="IPR040048">
    <property type="entry name" value="ZNF277"/>
</dbReference>
<feature type="domain" description="Protein arginine N-methyltransferase 3-like C2H2 zinc finger" evidence="7">
    <location>
        <begin position="91"/>
        <end position="131"/>
    </location>
</feature>
<evidence type="ECO:0000256" key="5">
    <source>
        <dbReference type="ARBA" id="ARBA00022833"/>
    </source>
</evidence>
<evidence type="ECO:0000259" key="7">
    <source>
        <dbReference type="Pfam" id="PF21137"/>
    </source>
</evidence>
<comment type="subcellular location">
    <subcellularLocation>
        <location evidence="1">Cytoplasm</location>
    </subcellularLocation>
</comment>
<dbReference type="GeneID" id="54365848"/>
<evidence type="ECO:0000256" key="4">
    <source>
        <dbReference type="ARBA" id="ARBA00022723"/>
    </source>
</evidence>
<keyword evidence="5" id="KW-0862">Zinc</keyword>
<evidence type="ECO:0000256" key="2">
    <source>
        <dbReference type="ARBA" id="ARBA00011925"/>
    </source>
</evidence>
<evidence type="ECO:0000256" key="6">
    <source>
        <dbReference type="SAM" id="MobiDB-lite"/>
    </source>
</evidence>
<gene>
    <name evidence="9" type="ORF">K489DRAFT_413524</name>
</gene>
<feature type="region of interest" description="Disordered" evidence="6">
    <location>
        <begin position="1"/>
        <end position="49"/>
    </location>
</feature>
<reference evidence="9" key="3">
    <citation type="submission" date="2025-08" db="UniProtKB">
        <authorList>
            <consortium name="RefSeq"/>
        </authorList>
    </citation>
    <scope>IDENTIFICATION</scope>
    <source>
        <strain evidence="9">CBS 342.82</strain>
    </source>
</reference>
<dbReference type="SUPFAM" id="SSF57667">
    <property type="entry name" value="beta-beta-alpha zinc fingers"/>
    <property type="match status" value="1"/>
</dbReference>
<dbReference type="GO" id="GO:0046872">
    <property type="term" value="F:metal ion binding"/>
    <property type="evidence" value="ECO:0007669"/>
    <property type="project" value="UniProtKB-KW"/>
</dbReference>